<accession>A0A8H6RDI8</accession>
<feature type="chain" id="PRO_5034906126" evidence="1">
    <location>
        <begin position="19"/>
        <end position="208"/>
    </location>
</feature>
<keyword evidence="3" id="KW-1185">Reference proteome</keyword>
<name>A0A8H6RDI8_9PEZI</name>
<reference evidence="2" key="1">
    <citation type="submission" date="2020-04" db="EMBL/GenBank/DDBJ databases">
        <title>Draft genome resource of the tomato pathogen Pseudocercospora fuligena.</title>
        <authorList>
            <person name="Zaccaron A."/>
        </authorList>
    </citation>
    <scope>NUCLEOTIDE SEQUENCE</scope>
    <source>
        <strain evidence="2">PF001</strain>
    </source>
</reference>
<sequence length="208" mass="22211">MLTKLFALAFAATSLAIALPQSGDPVDNGPISGPYLPNGTGPGQCTSDYRLRGAKQIVFAYNLVQPGESAEAFQRLPLKDNCQTFINPNGGPAIPVAIDRTTTYDFALATRQVFSRVTGQYTDFNNGTTIIHTNVTLGAAHAIAIPVTFYADVYLFYDLADCLMQKIQAFATIPTQIGGVTITPPILPQILAASDLYKGVPLSQLPQS</sequence>
<proteinExistence type="predicted"/>
<dbReference type="EMBL" id="JABCIY010000183">
    <property type="protein sequence ID" value="KAF7189624.1"/>
    <property type="molecule type" value="Genomic_DNA"/>
</dbReference>
<comment type="caution">
    <text evidence="2">The sequence shown here is derived from an EMBL/GenBank/DDBJ whole genome shotgun (WGS) entry which is preliminary data.</text>
</comment>
<organism evidence="2 3">
    <name type="scientific">Pseudocercospora fuligena</name>
    <dbReference type="NCBI Taxonomy" id="685502"/>
    <lineage>
        <taxon>Eukaryota</taxon>
        <taxon>Fungi</taxon>
        <taxon>Dikarya</taxon>
        <taxon>Ascomycota</taxon>
        <taxon>Pezizomycotina</taxon>
        <taxon>Dothideomycetes</taxon>
        <taxon>Dothideomycetidae</taxon>
        <taxon>Mycosphaerellales</taxon>
        <taxon>Mycosphaerellaceae</taxon>
        <taxon>Pseudocercospora</taxon>
    </lineage>
</organism>
<gene>
    <name evidence="2" type="ORF">HII31_09068</name>
</gene>
<dbReference type="OrthoDB" id="3548295at2759"/>
<evidence type="ECO:0000256" key="1">
    <source>
        <dbReference type="SAM" id="SignalP"/>
    </source>
</evidence>
<protein>
    <submittedName>
        <fullName evidence="2">Uncharacterized protein</fullName>
    </submittedName>
</protein>
<dbReference type="Proteomes" id="UP000660729">
    <property type="component" value="Unassembled WGS sequence"/>
</dbReference>
<evidence type="ECO:0000313" key="3">
    <source>
        <dbReference type="Proteomes" id="UP000660729"/>
    </source>
</evidence>
<feature type="signal peptide" evidence="1">
    <location>
        <begin position="1"/>
        <end position="18"/>
    </location>
</feature>
<dbReference type="AlphaFoldDB" id="A0A8H6RDI8"/>
<evidence type="ECO:0000313" key="2">
    <source>
        <dbReference type="EMBL" id="KAF7189624.1"/>
    </source>
</evidence>
<keyword evidence="1" id="KW-0732">Signal</keyword>